<dbReference type="Proteomes" id="UP000788993">
    <property type="component" value="Unassembled WGS sequence"/>
</dbReference>
<keyword evidence="4" id="KW-1185">Reference proteome</keyword>
<organism evidence="3 4">
    <name type="scientific">Ogataea polymorpha</name>
    <dbReference type="NCBI Taxonomy" id="460523"/>
    <lineage>
        <taxon>Eukaryota</taxon>
        <taxon>Fungi</taxon>
        <taxon>Dikarya</taxon>
        <taxon>Ascomycota</taxon>
        <taxon>Saccharomycotina</taxon>
        <taxon>Pichiomycetes</taxon>
        <taxon>Pichiales</taxon>
        <taxon>Pichiaceae</taxon>
        <taxon>Ogataea</taxon>
    </lineage>
</organism>
<gene>
    <name evidence="3" type="ORF">OGATHE_000640</name>
</gene>
<sequence length="787" mass="88909">MPLLPNFRPKHQKLILQCYPSKKLPLNETKPNNAELSYLLYYASTRRTKLEKVAIFLNKKTKLDVSHNRIGHIKVTLFILQELITKCSDDLGIMASHIIDILSQVVRIKDLSTCELGLSIFSNFCNKIQQNQKQILSSSVDLLRNFLRLVSNFISLGANSRDYEWSKLSLDSTTVVSKYIDPNVSNFENAKLIEKCIIVILDKTDKGDNSLRLMKTLTGPENRDKKKSIEELAINALKSFFDTNAKKQVDLTTKALVKYIIEHPREVSWFNRLIEACAKKTHIELRYRIVSMFILDLNTSKDPAQRETIAYLISNLLSSEDVNMVGLPVKEILSDILRFQREAVISRHPTSLNNGYIEIVRSLGTHIYYNDQINDMLEEVQKIYYQIMNTNESFTQASEFVEISDIFISNIEGIFQSVHGDSLIDYKRSPYRISVFNFLFYTIDFKNVPSFVSPEAKVGVQVKWFQLIDKFYSFEADSKLFSRPNYESCISNKTDNALLLLLNLIGTIATNSTIDLNAQIYKTLIQLVHTMKTNFVVNYLNFISEWFASPEDFKFSLNWLIIAEIARVYNLQELSQTAASKTHALVEAGLWYKEFPAITQDDTAVKETSLGLSSRELIAQLIANPELKTWLHAAGYEEASPEKSPVVIRTPPKMLLSQNTTATDSILNHSSSSIVLPYDSLPRSAAGSAGNGSLFQYSTARSNTSSKMNLNSTHLRDLRSIISGNSASPSSRESLYKYSITKTSAPNFGQTKSGLAYCISDLDLSDDSENEYADAQTVQNGNGPLTA</sequence>
<reference evidence="3" key="2">
    <citation type="submission" date="2021-01" db="EMBL/GenBank/DDBJ databases">
        <authorList>
            <person name="Schikora-Tamarit M.A."/>
        </authorList>
    </citation>
    <scope>NUCLEOTIDE SEQUENCE</scope>
    <source>
        <strain evidence="3">NCAIM Y.01608</strain>
    </source>
</reference>
<evidence type="ECO:0000256" key="2">
    <source>
        <dbReference type="ARBA" id="ARBA00017967"/>
    </source>
</evidence>
<proteinExistence type="inferred from homology"/>
<dbReference type="InterPro" id="IPR039786">
    <property type="entry name" value="EFR3"/>
</dbReference>
<dbReference type="InterPro" id="IPR016024">
    <property type="entry name" value="ARM-type_fold"/>
</dbReference>
<dbReference type="Pfam" id="PF21072">
    <property type="entry name" value="EFR3"/>
    <property type="match status" value="1"/>
</dbReference>
<evidence type="ECO:0000313" key="3">
    <source>
        <dbReference type="EMBL" id="KAH3677985.1"/>
    </source>
</evidence>
<dbReference type="InterPro" id="IPR049150">
    <property type="entry name" value="EFR3_HEAT-like_rpt"/>
</dbReference>
<name>A0A9P8PUS6_9ASCO</name>
<dbReference type="EMBL" id="JAEUBD010000095">
    <property type="protein sequence ID" value="KAH3677985.1"/>
    <property type="molecule type" value="Genomic_DNA"/>
</dbReference>
<dbReference type="GO" id="GO:0072659">
    <property type="term" value="P:protein localization to plasma membrane"/>
    <property type="evidence" value="ECO:0007669"/>
    <property type="project" value="InterPro"/>
</dbReference>
<dbReference type="AlphaFoldDB" id="A0A9P8PUS6"/>
<evidence type="ECO:0000256" key="1">
    <source>
        <dbReference type="ARBA" id="ARBA00010216"/>
    </source>
</evidence>
<dbReference type="PANTHER" id="PTHR47766">
    <property type="entry name" value="PROTEIN EFR3"/>
    <property type="match status" value="1"/>
</dbReference>
<comment type="similarity">
    <text evidence="1">Belongs to the EFR3 family.</text>
</comment>
<evidence type="ECO:0000313" key="4">
    <source>
        <dbReference type="Proteomes" id="UP000788993"/>
    </source>
</evidence>
<dbReference type="GO" id="GO:0005886">
    <property type="term" value="C:plasma membrane"/>
    <property type="evidence" value="ECO:0007669"/>
    <property type="project" value="TreeGrafter"/>
</dbReference>
<protein>
    <recommendedName>
        <fullName evidence="2">Protein EFR3</fullName>
    </recommendedName>
</protein>
<dbReference type="SUPFAM" id="SSF48371">
    <property type="entry name" value="ARM repeat"/>
    <property type="match status" value="1"/>
</dbReference>
<comment type="caution">
    <text evidence="3">The sequence shown here is derived from an EMBL/GenBank/DDBJ whole genome shotgun (WGS) entry which is preliminary data.</text>
</comment>
<accession>A0A9P8PUS6</accession>
<reference evidence="3" key="1">
    <citation type="journal article" date="2021" name="Open Biol.">
        <title>Shared evolutionary footprints suggest mitochondrial oxidative damage underlies multiple complex I losses in fungi.</title>
        <authorList>
            <person name="Schikora-Tamarit M.A."/>
            <person name="Marcet-Houben M."/>
            <person name="Nosek J."/>
            <person name="Gabaldon T."/>
        </authorList>
    </citation>
    <scope>NUCLEOTIDE SEQUENCE</scope>
    <source>
        <strain evidence="3">NCAIM Y.01608</strain>
    </source>
</reference>
<dbReference type="PANTHER" id="PTHR47766:SF1">
    <property type="entry name" value="PROTEIN EFR3"/>
    <property type="match status" value="1"/>
</dbReference>